<dbReference type="EMBL" id="BGZK01003718">
    <property type="protein sequence ID" value="GBP03957.1"/>
    <property type="molecule type" value="Genomic_DNA"/>
</dbReference>
<name>A0A4C1SRJ3_EUMVA</name>
<organism evidence="1 2">
    <name type="scientific">Eumeta variegata</name>
    <name type="common">Bagworm moth</name>
    <name type="synonym">Eumeta japonica</name>
    <dbReference type="NCBI Taxonomy" id="151549"/>
    <lineage>
        <taxon>Eukaryota</taxon>
        <taxon>Metazoa</taxon>
        <taxon>Ecdysozoa</taxon>
        <taxon>Arthropoda</taxon>
        <taxon>Hexapoda</taxon>
        <taxon>Insecta</taxon>
        <taxon>Pterygota</taxon>
        <taxon>Neoptera</taxon>
        <taxon>Endopterygota</taxon>
        <taxon>Lepidoptera</taxon>
        <taxon>Glossata</taxon>
        <taxon>Ditrysia</taxon>
        <taxon>Tineoidea</taxon>
        <taxon>Psychidae</taxon>
        <taxon>Oiketicinae</taxon>
        <taxon>Eumeta</taxon>
    </lineage>
</organism>
<gene>
    <name evidence="1" type="ORF">EVAR_91090_1</name>
</gene>
<evidence type="ECO:0000313" key="1">
    <source>
        <dbReference type="EMBL" id="GBP03957.1"/>
    </source>
</evidence>
<comment type="caution">
    <text evidence="1">The sequence shown here is derived from an EMBL/GenBank/DDBJ whole genome shotgun (WGS) entry which is preliminary data.</text>
</comment>
<reference evidence="1 2" key="1">
    <citation type="journal article" date="2019" name="Commun. Biol.">
        <title>The bagworm genome reveals a unique fibroin gene that provides high tensile strength.</title>
        <authorList>
            <person name="Kono N."/>
            <person name="Nakamura H."/>
            <person name="Ohtoshi R."/>
            <person name="Tomita M."/>
            <person name="Numata K."/>
            <person name="Arakawa K."/>
        </authorList>
    </citation>
    <scope>NUCLEOTIDE SEQUENCE [LARGE SCALE GENOMIC DNA]</scope>
</reference>
<accession>A0A4C1SRJ3</accession>
<proteinExistence type="predicted"/>
<sequence>MVMNLRLQTPLTDDALIDIMKRNMNPNLRFLLFSSDSRDLNDFRDTARKAEKVLKDFKFQGPNVTHSRNVSEVEKICNEGIDDEISDPQVEAFRISDRKPQFDYSRIQCWNCLDYGHSYILLRGN</sequence>
<dbReference type="AlphaFoldDB" id="A0A4C1SRJ3"/>
<evidence type="ECO:0000313" key="2">
    <source>
        <dbReference type="Proteomes" id="UP000299102"/>
    </source>
</evidence>
<dbReference type="OrthoDB" id="8043385at2759"/>
<dbReference type="Proteomes" id="UP000299102">
    <property type="component" value="Unassembled WGS sequence"/>
</dbReference>
<protein>
    <submittedName>
        <fullName evidence="1">Uncharacterized protein</fullName>
    </submittedName>
</protein>
<keyword evidence="2" id="KW-1185">Reference proteome</keyword>